<accession>A0A831SSB5</accession>
<comment type="caution">
    <text evidence="6">The sequence shown here is derived from an EMBL/GenBank/DDBJ whole genome shotgun (WGS) entry which is preliminary data.</text>
</comment>
<evidence type="ECO:0000256" key="1">
    <source>
        <dbReference type="ARBA" id="ARBA00009477"/>
    </source>
</evidence>
<dbReference type="GO" id="GO:1990281">
    <property type="term" value="C:efflux pump complex"/>
    <property type="evidence" value="ECO:0007669"/>
    <property type="project" value="TreeGrafter"/>
</dbReference>
<dbReference type="InterPro" id="IPR058647">
    <property type="entry name" value="BSH_CzcB-like"/>
</dbReference>
<dbReference type="AlphaFoldDB" id="A0A831SSB5"/>
<dbReference type="Gene3D" id="2.40.420.20">
    <property type="match status" value="1"/>
</dbReference>
<dbReference type="NCBIfam" id="TIGR01730">
    <property type="entry name" value="RND_mfp"/>
    <property type="match status" value="1"/>
</dbReference>
<feature type="domain" description="CusB-like beta-barrel" evidence="3">
    <location>
        <begin position="207"/>
        <end position="278"/>
    </location>
</feature>
<dbReference type="PANTHER" id="PTHR30469:SF15">
    <property type="entry name" value="HLYD FAMILY OF SECRETION PROTEINS"/>
    <property type="match status" value="1"/>
</dbReference>
<gene>
    <name evidence="6" type="ORF">ENN50_07750</name>
</gene>
<feature type="domain" description="CzcB-like barrel-sandwich hybrid" evidence="4">
    <location>
        <begin position="62"/>
        <end position="199"/>
    </location>
</feature>
<evidence type="ECO:0000256" key="2">
    <source>
        <dbReference type="SAM" id="MobiDB-lite"/>
    </source>
</evidence>
<dbReference type="GO" id="GO:0015562">
    <property type="term" value="F:efflux transmembrane transporter activity"/>
    <property type="evidence" value="ECO:0007669"/>
    <property type="project" value="TreeGrafter"/>
</dbReference>
<dbReference type="SUPFAM" id="SSF111369">
    <property type="entry name" value="HlyD-like secretion proteins"/>
    <property type="match status" value="1"/>
</dbReference>
<sequence>MQTLQKILPRYSIALGILFLATVVFMVTRGDVVHVETLEIRPMELVQAVYATGYVDADERAELRSEVASTVVSVPVREGEQVKKGDVLVVFDDEPVRIAVDEARSALLEQESLSAERTQKFRRQQSLFRAGAVSREELDTARYSYQQSLQRLHQRKLQLQARLEELENLEIRAPFDGIVSYLGAKRGDDIAATVLVATVVNPSSYVISAEIDELDVPKIEPGQEAVVALDAMPRDKFDAVVDRLVPATDKVTKTSQVFLRIRGGAAGMQTGMTATANIVFSRRDGALLVPKLSVIDDASGRSVWKIENGRLVLQTVLTGASDLTHFEITGGLNEGDRIVLRPEDRFREGMQVRSGESGEQKSQSMGSS</sequence>
<dbReference type="Pfam" id="PF25989">
    <property type="entry name" value="YknX_C"/>
    <property type="match status" value="1"/>
</dbReference>
<dbReference type="InterPro" id="IPR058637">
    <property type="entry name" value="YknX-like_C"/>
</dbReference>
<feature type="domain" description="YknX-like C-terminal permuted SH3-like" evidence="5">
    <location>
        <begin position="287"/>
        <end position="353"/>
    </location>
</feature>
<dbReference type="EMBL" id="DSBW01000169">
    <property type="protein sequence ID" value="HED31560.1"/>
    <property type="molecule type" value="Genomic_DNA"/>
</dbReference>
<dbReference type="Gene3D" id="2.40.50.100">
    <property type="match status" value="1"/>
</dbReference>
<protein>
    <submittedName>
        <fullName evidence="6">Efflux RND transporter periplasmic adaptor subunit</fullName>
    </submittedName>
</protein>
<dbReference type="InterPro" id="IPR006143">
    <property type="entry name" value="RND_pump_MFP"/>
</dbReference>
<name>A0A831SSB5_PROAE</name>
<dbReference type="Gene3D" id="1.10.287.470">
    <property type="entry name" value="Helix hairpin bin"/>
    <property type="match status" value="1"/>
</dbReference>
<evidence type="ECO:0000259" key="3">
    <source>
        <dbReference type="Pfam" id="PF25954"/>
    </source>
</evidence>
<dbReference type="Proteomes" id="UP000886335">
    <property type="component" value="Unassembled WGS sequence"/>
</dbReference>
<dbReference type="Gene3D" id="2.40.30.170">
    <property type="match status" value="1"/>
</dbReference>
<dbReference type="PANTHER" id="PTHR30469">
    <property type="entry name" value="MULTIDRUG RESISTANCE PROTEIN MDTA"/>
    <property type="match status" value="1"/>
</dbReference>
<dbReference type="Pfam" id="PF25973">
    <property type="entry name" value="BSH_CzcB"/>
    <property type="match status" value="1"/>
</dbReference>
<evidence type="ECO:0000259" key="5">
    <source>
        <dbReference type="Pfam" id="PF25989"/>
    </source>
</evidence>
<evidence type="ECO:0000259" key="4">
    <source>
        <dbReference type="Pfam" id="PF25973"/>
    </source>
</evidence>
<feature type="region of interest" description="Disordered" evidence="2">
    <location>
        <begin position="347"/>
        <end position="368"/>
    </location>
</feature>
<proteinExistence type="inferred from homology"/>
<evidence type="ECO:0000313" key="6">
    <source>
        <dbReference type="EMBL" id="HED31560.1"/>
    </source>
</evidence>
<comment type="similarity">
    <text evidence="1">Belongs to the membrane fusion protein (MFP) (TC 8.A.1) family.</text>
</comment>
<dbReference type="Pfam" id="PF25954">
    <property type="entry name" value="Beta-barrel_RND_2"/>
    <property type="match status" value="1"/>
</dbReference>
<dbReference type="InterPro" id="IPR058792">
    <property type="entry name" value="Beta-barrel_RND_2"/>
</dbReference>
<reference evidence="6" key="1">
    <citation type="journal article" date="2020" name="mSystems">
        <title>Genome- and Community-Level Interaction Insights into Carbon Utilization and Element Cycling Functions of Hydrothermarchaeota in Hydrothermal Sediment.</title>
        <authorList>
            <person name="Zhou Z."/>
            <person name="Liu Y."/>
            <person name="Xu W."/>
            <person name="Pan J."/>
            <person name="Luo Z.H."/>
            <person name="Li M."/>
        </authorList>
    </citation>
    <scope>NUCLEOTIDE SEQUENCE [LARGE SCALE GENOMIC DNA]</scope>
    <source>
        <strain evidence="6">SpSt-1181</strain>
    </source>
</reference>
<organism evidence="6">
    <name type="scientific">Prosthecochloris aestuarii</name>
    <dbReference type="NCBI Taxonomy" id="1102"/>
    <lineage>
        <taxon>Bacteria</taxon>
        <taxon>Pseudomonadati</taxon>
        <taxon>Chlorobiota</taxon>
        <taxon>Chlorobiia</taxon>
        <taxon>Chlorobiales</taxon>
        <taxon>Chlorobiaceae</taxon>
        <taxon>Prosthecochloris</taxon>
    </lineage>
</organism>